<dbReference type="AlphaFoldDB" id="A0A7W2FV43"/>
<protein>
    <submittedName>
        <fullName evidence="1">Uncharacterized protein</fullName>
    </submittedName>
</protein>
<sequence length="70" mass="8310">MFNSLYDFKRVSVGNAVRARQRILEENACSHTMGHEDPRPSNWTIKQWRHCLMIELGREHPDWIGFMRPG</sequence>
<evidence type="ECO:0000313" key="1">
    <source>
        <dbReference type="EMBL" id="MBA5764808.1"/>
    </source>
</evidence>
<gene>
    <name evidence="1" type="ORF">H2O73_20890</name>
</gene>
<name>A0A7W2FV43_9VIBR</name>
<proteinExistence type="predicted"/>
<organism evidence="1 2">
    <name type="scientific">Vibrio marinisediminis</name>
    <dbReference type="NCBI Taxonomy" id="2758441"/>
    <lineage>
        <taxon>Bacteria</taxon>
        <taxon>Pseudomonadati</taxon>
        <taxon>Pseudomonadota</taxon>
        <taxon>Gammaproteobacteria</taxon>
        <taxon>Vibrionales</taxon>
        <taxon>Vibrionaceae</taxon>
        <taxon>Vibrio</taxon>
    </lineage>
</organism>
<evidence type="ECO:0000313" key="2">
    <source>
        <dbReference type="Proteomes" id="UP000571701"/>
    </source>
</evidence>
<dbReference type="Proteomes" id="UP000571701">
    <property type="component" value="Unassembled WGS sequence"/>
</dbReference>
<feature type="non-terminal residue" evidence="1">
    <location>
        <position position="70"/>
    </location>
</feature>
<keyword evidence="2" id="KW-1185">Reference proteome</keyword>
<comment type="caution">
    <text evidence="1">The sequence shown here is derived from an EMBL/GenBank/DDBJ whole genome shotgun (WGS) entry which is preliminary data.</text>
</comment>
<reference evidence="1 2" key="1">
    <citation type="submission" date="2020-07" db="EMBL/GenBank/DDBJ databases">
        <title>Vibrio marinisediminis sp. nov., isolated from marine sediment.</title>
        <authorList>
            <person name="Ji X."/>
        </authorList>
    </citation>
    <scope>NUCLEOTIDE SEQUENCE [LARGE SCALE GENOMIC DNA]</scope>
    <source>
        <strain evidence="1 2">404</strain>
    </source>
</reference>
<accession>A0A7W2FV43</accession>
<dbReference type="EMBL" id="JACFYF010000195">
    <property type="protein sequence ID" value="MBA5764808.1"/>
    <property type="molecule type" value="Genomic_DNA"/>
</dbReference>